<proteinExistence type="predicted"/>
<evidence type="ECO:0000313" key="2">
    <source>
        <dbReference type="EMBL" id="GIY51466.1"/>
    </source>
</evidence>
<reference evidence="2 3" key="1">
    <citation type="submission" date="2021-06" db="EMBL/GenBank/DDBJ databases">
        <title>Caerostris darwini draft genome.</title>
        <authorList>
            <person name="Kono N."/>
            <person name="Arakawa K."/>
        </authorList>
    </citation>
    <scope>NUCLEOTIDE SEQUENCE [LARGE SCALE GENOMIC DNA]</scope>
</reference>
<feature type="compositionally biased region" description="Basic and acidic residues" evidence="1">
    <location>
        <begin position="76"/>
        <end position="107"/>
    </location>
</feature>
<comment type="caution">
    <text evidence="2">The sequence shown here is derived from an EMBL/GenBank/DDBJ whole genome shotgun (WGS) entry which is preliminary data.</text>
</comment>
<accession>A0AAV4U150</accession>
<name>A0AAV4U150_9ARAC</name>
<evidence type="ECO:0000313" key="3">
    <source>
        <dbReference type="Proteomes" id="UP001054837"/>
    </source>
</evidence>
<gene>
    <name evidence="2" type="ORF">CDAR_230131</name>
</gene>
<feature type="compositionally biased region" description="Basic and acidic residues" evidence="1">
    <location>
        <begin position="51"/>
        <end position="64"/>
    </location>
</feature>
<sequence>MILGNKIGPAYKKDAIPISLHSRSTSAATSSKNPLKSLPPGGSNQVWGLQKDGRRGAEKRREGKSWGSKKVTNQRGGEKSSDFIDSFRDRRIKPWQEKGIEEKGCTA</sequence>
<keyword evidence="3" id="KW-1185">Reference proteome</keyword>
<organism evidence="2 3">
    <name type="scientific">Caerostris darwini</name>
    <dbReference type="NCBI Taxonomy" id="1538125"/>
    <lineage>
        <taxon>Eukaryota</taxon>
        <taxon>Metazoa</taxon>
        <taxon>Ecdysozoa</taxon>
        <taxon>Arthropoda</taxon>
        <taxon>Chelicerata</taxon>
        <taxon>Arachnida</taxon>
        <taxon>Araneae</taxon>
        <taxon>Araneomorphae</taxon>
        <taxon>Entelegynae</taxon>
        <taxon>Araneoidea</taxon>
        <taxon>Araneidae</taxon>
        <taxon>Caerostris</taxon>
    </lineage>
</organism>
<dbReference type="AlphaFoldDB" id="A0AAV4U150"/>
<evidence type="ECO:0000256" key="1">
    <source>
        <dbReference type="SAM" id="MobiDB-lite"/>
    </source>
</evidence>
<dbReference type="Proteomes" id="UP001054837">
    <property type="component" value="Unassembled WGS sequence"/>
</dbReference>
<protein>
    <submittedName>
        <fullName evidence="2">Uncharacterized protein</fullName>
    </submittedName>
</protein>
<dbReference type="EMBL" id="BPLQ01010538">
    <property type="protein sequence ID" value="GIY51466.1"/>
    <property type="molecule type" value="Genomic_DNA"/>
</dbReference>
<feature type="compositionally biased region" description="Polar residues" evidence="1">
    <location>
        <begin position="21"/>
        <end position="34"/>
    </location>
</feature>
<feature type="region of interest" description="Disordered" evidence="1">
    <location>
        <begin position="13"/>
        <end position="107"/>
    </location>
</feature>